<name>A0ABI7Z0P6_FELCA</name>
<feature type="region of interest" description="Disordered" evidence="1">
    <location>
        <begin position="333"/>
        <end position="624"/>
    </location>
</feature>
<dbReference type="InterPro" id="IPR018979">
    <property type="entry name" value="FERM_N"/>
</dbReference>
<evidence type="ECO:0000259" key="2">
    <source>
        <dbReference type="PROSITE" id="PS50057"/>
    </source>
</evidence>
<dbReference type="InterPro" id="IPR014847">
    <property type="entry name" value="FA"/>
</dbReference>
<dbReference type="Ensembl" id="ENSFCTT00005055289.1">
    <property type="protein sequence ID" value="ENSFCTP00005040724.1"/>
    <property type="gene ID" value="ENSFCTG00005018621.1"/>
</dbReference>
<dbReference type="PROSITE" id="PS00661">
    <property type="entry name" value="FERM_2"/>
    <property type="match status" value="1"/>
</dbReference>
<dbReference type="InterPro" id="IPR030696">
    <property type="entry name" value="Band4.1-like4A_FERM_F1"/>
</dbReference>
<dbReference type="InterPro" id="IPR019749">
    <property type="entry name" value="Band_41_domain"/>
</dbReference>
<feature type="domain" description="FERM" evidence="2">
    <location>
        <begin position="11"/>
        <end position="299"/>
    </location>
</feature>
<dbReference type="PANTHER" id="PTHR23280">
    <property type="entry name" value="4.1 G PROTEIN"/>
    <property type="match status" value="1"/>
</dbReference>
<dbReference type="PANTHER" id="PTHR23280:SF4">
    <property type="entry name" value="BAND 4.1-LIKE PROTEIN 4A"/>
    <property type="match status" value="1"/>
</dbReference>
<dbReference type="InterPro" id="IPR000299">
    <property type="entry name" value="FERM_domain"/>
</dbReference>
<dbReference type="InterPro" id="IPR029071">
    <property type="entry name" value="Ubiquitin-like_domsf"/>
</dbReference>
<dbReference type="GeneTree" id="ENSGT00940000159623"/>
<dbReference type="Gene3D" id="2.30.29.30">
    <property type="entry name" value="Pleckstrin-homology domain (PH domain)/Phosphotyrosine-binding domain (PTB)"/>
    <property type="match status" value="1"/>
</dbReference>
<evidence type="ECO:0000313" key="3">
    <source>
        <dbReference type="Ensembl" id="ENSFCTP00005040724.1"/>
    </source>
</evidence>
<dbReference type="Pfam" id="PF09379">
    <property type="entry name" value="FERM_N"/>
    <property type="match status" value="1"/>
</dbReference>
<dbReference type="PROSITE" id="PS00660">
    <property type="entry name" value="FERM_1"/>
    <property type="match status" value="1"/>
</dbReference>
<dbReference type="SMART" id="SM01195">
    <property type="entry name" value="FA"/>
    <property type="match status" value="1"/>
</dbReference>
<dbReference type="Pfam" id="PF00373">
    <property type="entry name" value="FERM_M"/>
    <property type="match status" value="1"/>
</dbReference>
<dbReference type="CDD" id="cd14473">
    <property type="entry name" value="FERM_B-lobe"/>
    <property type="match status" value="1"/>
</dbReference>
<dbReference type="GeneID" id="101095883"/>
<dbReference type="SUPFAM" id="SSF50729">
    <property type="entry name" value="PH domain-like"/>
    <property type="match status" value="1"/>
</dbReference>
<dbReference type="CDD" id="cd13186">
    <property type="entry name" value="FERM_C_NBL4_NBL5"/>
    <property type="match status" value="1"/>
</dbReference>
<dbReference type="InterPro" id="IPR018980">
    <property type="entry name" value="FERM_PH-like_C"/>
</dbReference>
<organism evidence="3 4">
    <name type="scientific">Felis catus</name>
    <name type="common">Cat</name>
    <name type="synonym">Felis silvestris catus</name>
    <dbReference type="NCBI Taxonomy" id="9685"/>
    <lineage>
        <taxon>Eukaryota</taxon>
        <taxon>Metazoa</taxon>
        <taxon>Chordata</taxon>
        <taxon>Craniata</taxon>
        <taxon>Vertebrata</taxon>
        <taxon>Euteleostomi</taxon>
        <taxon>Mammalia</taxon>
        <taxon>Eutheria</taxon>
        <taxon>Laurasiatheria</taxon>
        <taxon>Carnivora</taxon>
        <taxon>Feliformia</taxon>
        <taxon>Felidae</taxon>
        <taxon>Felinae</taxon>
        <taxon>Felis</taxon>
    </lineage>
</organism>
<dbReference type="SMART" id="SM01196">
    <property type="entry name" value="FERM_C"/>
    <property type="match status" value="1"/>
</dbReference>
<dbReference type="CDD" id="cd17107">
    <property type="entry name" value="FERM_F1_EPB41L4A"/>
    <property type="match status" value="1"/>
</dbReference>
<feature type="compositionally biased region" description="Basic and acidic residues" evidence="1">
    <location>
        <begin position="504"/>
        <end position="518"/>
    </location>
</feature>
<feature type="compositionally biased region" description="Basic residues" evidence="1">
    <location>
        <begin position="545"/>
        <end position="558"/>
    </location>
</feature>
<dbReference type="Proteomes" id="UP000823872">
    <property type="component" value="Chromosome A1"/>
</dbReference>
<evidence type="ECO:0000313" key="4">
    <source>
        <dbReference type="Proteomes" id="UP000823872"/>
    </source>
</evidence>
<dbReference type="PROSITE" id="PS50057">
    <property type="entry name" value="FERM_3"/>
    <property type="match status" value="1"/>
</dbReference>
<feature type="compositionally biased region" description="Basic and acidic residues" evidence="1">
    <location>
        <begin position="605"/>
        <end position="615"/>
    </location>
</feature>
<dbReference type="SUPFAM" id="SSF54236">
    <property type="entry name" value="Ubiquitin-like"/>
    <property type="match status" value="1"/>
</dbReference>
<dbReference type="InterPro" id="IPR035963">
    <property type="entry name" value="FERM_2"/>
</dbReference>
<feature type="compositionally biased region" description="Polar residues" evidence="1">
    <location>
        <begin position="418"/>
        <end position="428"/>
    </location>
</feature>
<feature type="compositionally biased region" description="Polar residues" evidence="1">
    <location>
        <begin position="357"/>
        <end position="371"/>
    </location>
</feature>
<dbReference type="RefSeq" id="XP_019693621.2">
    <property type="nucleotide sequence ID" value="XM_019838062.3"/>
</dbReference>
<dbReference type="InterPro" id="IPR011993">
    <property type="entry name" value="PH-like_dom_sf"/>
</dbReference>
<dbReference type="SUPFAM" id="SSF47031">
    <property type="entry name" value="Second domain of FERM"/>
    <property type="match status" value="1"/>
</dbReference>
<dbReference type="InterPro" id="IPR000798">
    <property type="entry name" value="Ez/rad/moesin-like"/>
</dbReference>
<feature type="compositionally biased region" description="Basic and acidic residues" evidence="1">
    <location>
        <begin position="475"/>
        <end position="484"/>
    </location>
</feature>
<dbReference type="InterPro" id="IPR014352">
    <property type="entry name" value="FERM/acyl-CoA-bd_prot_sf"/>
</dbReference>
<evidence type="ECO:0000256" key="1">
    <source>
        <dbReference type="SAM" id="MobiDB-lite"/>
    </source>
</evidence>
<feature type="compositionally biased region" description="Polar residues" evidence="1">
    <location>
        <begin position="445"/>
        <end position="454"/>
    </location>
</feature>
<dbReference type="PRINTS" id="PR00661">
    <property type="entry name" value="ERMFAMILY"/>
</dbReference>
<dbReference type="Gene3D" id="3.10.20.90">
    <property type="entry name" value="Phosphatidylinositol 3-kinase Catalytic Subunit, Chain A, domain 1"/>
    <property type="match status" value="1"/>
</dbReference>
<reference evidence="3 4" key="1">
    <citation type="submission" date="2021-02" db="EMBL/GenBank/DDBJ databases">
        <title>Safari Cat Assemblies.</title>
        <authorList>
            <person name="Bredemeyer K.R."/>
            <person name="Murphy W.J."/>
        </authorList>
    </citation>
    <scope>NUCLEOTIDE SEQUENCE [LARGE SCALE GENOMIC DNA]</scope>
</reference>
<dbReference type="Pfam" id="PF09380">
    <property type="entry name" value="FERM_C"/>
    <property type="match status" value="1"/>
</dbReference>
<dbReference type="Pfam" id="PF08736">
    <property type="entry name" value="FA"/>
    <property type="match status" value="1"/>
</dbReference>
<accession>A0ABI7Z0P6</accession>
<dbReference type="InterPro" id="IPR019748">
    <property type="entry name" value="FERM_central"/>
</dbReference>
<proteinExistence type="predicted"/>
<reference evidence="3" key="2">
    <citation type="submission" date="2025-08" db="UniProtKB">
        <authorList>
            <consortium name="Ensembl"/>
        </authorList>
    </citation>
    <scope>IDENTIFICATION</scope>
    <source>
        <strain evidence="3">breed Abyssinian</strain>
    </source>
</reference>
<gene>
    <name evidence="3" type="primary">EPB41L4A</name>
</gene>
<keyword evidence="4" id="KW-1185">Reference proteome</keyword>
<dbReference type="Gene3D" id="1.20.80.10">
    <property type="match status" value="1"/>
</dbReference>
<sequence>MGCFCAVPEEFYCEVLLLNESKLTLTTQQQGIKKSTKGSVVLDHVFRHINLVEIDYFGLRYCDRSHQTYWLDPAKTLAEHKELINTGPPYTLYFGIKFYAEDPCKLKEEITRYQFFLQVKQDVLQGRLPCPVNIAAQLGAYAIQSELGDYDPYKHTAGYVSEYRFVPDQKEELEEAIERIHKTLMGQAPSEAELNYLRTAKSLEMYGVDLHPVYGENKSEYFLGLTPVGVVVYKNKKQVGKYFWPRITKVHFKETQFELRVLGKDCNETSFFFEARSKTACKHLWKCSVEHHTFFRMPENESNSLSRKLSKFGSMSYKHRYSGRTALQMSRDLSIQLPRPDQNVARSRSKTYPKRIAQTQPAGSNSVNRVTGNMEHGENEGTTQITAPSPIKSFKKAKNENSPDIQRNKSHPPWEENGPQSGLYNSPSDRMKSPKFPSSRRRNPSCGSDDSVQPTRRRIRQENDMVDSAPQWEAVLRRQKEKNQADPNNRRSRHRSRSRSPDIQAKEELWKHIQKELVDPSGLSEEQLKEIPYTKIETQGDPIRIRHSHSPRSYRQYRRSQCSDGERSVLSEVNSKTDLVPPLPVTRSSDAQGSGGSTVHQRRNGSKDSLIEEKSQTSTSNLTGKHIAKTVKTVQASRLKMDLIQ</sequence>
<dbReference type="SMART" id="SM00295">
    <property type="entry name" value="B41"/>
    <property type="match status" value="1"/>
</dbReference>
<protein>
    <recommendedName>
        <fullName evidence="2">FERM domain-containing protein</fullName>
    </recommendedName>
</protein>
<dbReference type="PRINTS" id="PR00935">
    <property type="entry name" value="BAND41"/>
</dbReference>
<dbReference type="InterPro" id="IPR019747">
    <property type="entry name" value="FERM_CS"/>
</dbReference>
<reference evidence="3" key="3">
    <citation type="submission" date="2025-09" db="UniProtKB">
        <authorList>
            <consortium name="Ensembl"/>
        </authorList>
    </citation>
    <scope>IDENTIFICATION</scope>
    <source>
        <strain evidence="3">breed Abyssinian</strain>
    </source>
</reference>